<evidence type="ECO:0000259" key="1">
    <source>
        <dbReference type="Pfam" id="PF05685"/>
    </source>
</evidence>
<accession>A0A7D6Z429</accession>
<dbReference type="EMBL" id="CP059399">
    <property type="protein sequence ID" value="QLY32286.1"/>
    <property type="molecule type" value="Genomic_DNA"/>
</dbReference>
<keyword evidence="2" id="KW-0378">Hydrolase</keyword>
<evidence type="ECO:0000313" key="3">
    <source>
        <dbReference type="Proteomes" id="UP000515512"/>
    </source>
</evidence>
<dbReference type="GO" id="GO:0004519">
    <property type="term" value="F:endonuclease activity"/>
    <property type="evidence" value="ECO:0007669"/>
    <property type="project" value="UniProtKB-KW"/>
</dbReference>
<dbReference type="InterPro" id="IPR008538">
    <property type="entry name" value="Uma2"/>
</dbReference>
<gene>
    <name evidence="2" type="ORF">H0264_08500</name>
</gene>
<proteinExistence type="predicted"/>
<dbReference type="Pfam" id="PF05685">
    <property type="entry name" value="Uma2"/>
    <property type="match status" value="1"/>
</dbReference>
<dbReference type="PANTHER" id="PTHR35400:SF3">
    <property type="entry name" value="SLL1072 PROTEIN"/>
    <property type="match status" value="1"/>
</dbReference>
<dbReference type="KEGG" id="nhu:H0264_08500"/>
<dbReference type="RefSeq" id="WP_181583457.1">
    <property type="nucleotide sequence ID" value="NZ_CP059399.1"/>
</dbReference>
<keyword evidence="3" id="KW-1185">Reference proteome</keyword>
<dbReference type="Proteomes" id="UP000515512">
    <property type="component" value="Chromosome"/>
</dbReference>
<dbReference type="InterPro" id="IPR011335">
    <property type="entry name" value="Restrct_endonuc-II-like"/>
</dbReference>
<dbReference type="AlphaFoldDB" id="A0A7D6Z429"/>
<evidence type="ECO:0000313" key="2">
    <source>
        <dbReference type="EMBL" id="QLY32286.1"/>
    </source>
</evidence>
<keyword evidence="2" id="KW-0540">Nuclease</keyword>
<sequence length="196" mass="21737">MTVEMQPIPHMRPITVEEFDALPVDNSVIYEIENGFLLVNARPAPPHSRVLRRLANQIDNQLPNGWEAFEELDAELPVGKSPRRSPDLVVAPEAVDQQVRVRSDQIVLAVEISSSGESAVREYSLKAGEYAANGIPHYWVIDLLDLEGSAVGLTVFVLGDNGRYEIQPRVTGTVDVDEPFPLTIDLDALIVRKSDR</sequence>
<protein>
    <submittedName>
        <fullName evidence="2">Uma2 family endonuclease</fullName>
    </submittedName>
</protein>
<keyword evidence="2" id="KW-0255">Endonuclease</keyword>
<reference evidence="2 3" key="1">
    <citation type="submission" date="2020-07" db="EMBL/GenBank/DDBJ databases">
        <authorList>
            <person name="Zhuang K."/>
            <person name="Ran Y."/>
        </authorList>
    </citation>
    <scope>NUCLEOTIDE SEQUENCE [LARGE SCALE GENOMIC DNA]</scope>
    <source>
        <strain evidence="2 3">WCH-YHL-001</strain>
    </source>
</reference>
<dbReference type="CDD" id="cd06260">
    <property type="entry name" value="DUF820-like"/>
    <property type="match status" value="1"/>
</dbReference>
<name>A0A7D6Z429_9NOCA</name>
<dbReference type="InterPro" id="IPR012296">
    <property type="entry name" value="Nuclease_put_TT1808"/>
</dbReference>
<dbReference type="Gene3D" id="3.90.1570.10">
    <property type="entry name" value="tt1808, chain A"/>
    <property type="match status" value="1"/>
</dbReference>
<organism evidence="2 3">
    <name type="scientific">Nocardia huaxiensis</name>
    <dbReference type="NCBI Taxonomy" id="2755382"/>
    <lineage>
        <taxon>Bacteria</taxon>
        <taxon>Bacillati</taxon>
        <taxon>Actinomycetota</taxon>
        <taxon>Actinomycetes</taxon>
        <taxon>Mycobacteriales</taxon>
        <taxon>Nocardiaceae</taxon>
        <taxon>Nocardia</taxon>
    </lineage>
</organism>
<dbReference type="SUPFAM" id="SSF52980">
    <property type="entry name" value="Restriction endonuclease-like"/>
    <property type="match status" value="1"/>
</dbReference>
<dbReference type="PANTHER" id="PTHR35400">
    <property type="entry name" value="SLR1083 PROTEIN"/>
    <property type="match status" value="1"/>
</dbReference>
<feature type="domain" description="Putative restriction endonuclease" evidence="1">
    <location>
        <begin position="16"/>
        <end position="181"/>
    </location>
</feature>